<protein>
    <recommendedName>
        <fullName evidence="7">Sugar phosphate phosphatase</fullName>
        <ecNumber evidence="7">3.1.3.-</ecNumber>
    </recommendedName>
</protein>
<dbReference type="GO" id="GO:0046872">
    <property type="term" value="F:metal ion binding"/>
    <property type="evidence" value="ECO:0007669"/>
    <property type="project" value="UniProtKB-UniRule"/>
</dbReference>
<dbReference type="InterPro" id="IPR036075">
    <property type="entry name" value="ARMT-1-like_metal-bd_sf"/>
</dbReference>
<proteinExistence type="inferred from homology"/>
<dbReference type="GO" id="GO:0097023">
    <property type="term" value="F:fructose 6-phosphate aldolase activity"/>
    <property type="evidence" value="ECO:0007669"/>
    <property type="project" value="RHEA"/>
</dbReference>
<dbReference type="GO" id="GO:0006974">
    <property type="term" value="P:DNA damage response"/>
    <property type="evidence" value="ECO:0007669"/>
    <property type="project" value="TreeGrafter"/>
</dbReference>
<evidence type="ECO:0000256" key="1">
    <source>
        <dbReference type="ARBA" id="ARBA00001326"/>
    </source>
</evidence>
<keyword evidence="4 7" id="KW-0378">Hydrolase</keyword>
<dbReference type="AlphaFoldDB" id="A0A5C3QSW0"/>
<dbReference type="GO" id="GO:0103026">
    <property type="term" value="F:fructose-1-phosphatase activity"/>
    <property type="evidence" value="ECO:0007669"/>
    <property type="project" value="RHEA"/>
</dbReference>
<evidence type="ECO:0000256" key="7">
    <source>
        <dbReference type="RuleBase" id="RU367030"/>
    </source>
</evidence>
<comment type="function">
    <text evidence="7">Metal-dependent phosphatase that shows phosphatase activity against several substrates, including fructose-1-phosphate and fructose-6-phosphate. Its preference for fructose-1-phosphate, a strong glycating agent that causes DNA damage rather than a canonical yeast metabolite, suggests a damage-control function in hexose phosphate metabolism.</text>
</comment>
<evidence type="ECO:0000256" key="2">
    <source>
        <dbReference type="ARBA" id="ARBA00009519"/>
    </source>
</evidence>
<comment type="similarity">
    <text evidence="2 7">Belongs to the damage-control phosphatase family. Sugar phosphate phosphatase III subfamily.</text>
</comment>
<evidence type="ECO:0000256" key="3">
    <source>
        <dbReference type="ARBA" id="ARBA00022723"/>
    </source>
</evidence>
<evidence type="ECO:0000259" key="8">
    <source>
        <dbReference type="Pfam" id="PF01937"/>
    </source>
</evidence>
<dbReference type="PANTHER" id="PTHR12260:SF6">
    <property type="entry name" value="DAMAGE-CONTROL PHOSPHATASE ARMT1"/>
    <property type="match status" value="1"/>
</dbReference>
<comment type="domain">
    <text evidence="7">Subfamily III proteins have a conserved RTxK motif about 40-50 residues from the C-terminus; the threonine may be replaced by serine or cysteine.</text>
</comment>
<dbReference type="EC" id="3.1.3.-" evidence="7"/>
<reference evidence="9 10" key="1">
    <citation type="journal article" date="2019" name="Nat. Ecol. Evol.">
        <title>Megaphylogeny resolves global patterns of mushroom evolution.</title>
        <authorList>
            <person name="Varga T."/>
            <person name="Krizsan K."/>
            <person name="Foldi C."/>
            <person name="Dima B."/>
            <person name="Sanchez-Garcia M."/>
            <person name="Sanchez-Ramirez S."/>
            <person name="Szollosi G.J."/>
            <person name="Szarkandi J.G."/>
            <person name="Papp V."/>
            <person name="Albert L."/>
            <person name="Andreopoulos W."/>
            <person name="Angelini C."/>
            <person name="Antonin V."/>
            <person name="Barry K.W."/>
            <person name="Bougher N.L."/>
            <person name="Buchanan P."/>
            <person name="Buyck B."/>
            <person name="Bense V."/>
            <person name="Catcheside P."/>
            <person name="Chovatia M."/>
            <person name="Cooper J."/>
            <person name="Damon W."/>
            <person name="Desjardin D."/>
            <person name="Finy P."/>
            <person name="Geml J."/>
            <person name="Haridas S."/>
            <person name="Hughes K."/>
            <person name="Justo A."/>
            <person name="Karasinski D."/>
            <person name="Kautmanova I."/>
            <person name="Kiss B."/>
            <person name="Kocsube S."/>
            <person name="Kotiranta H."/>
            <person name="LaButti K.M."/>
            <person name="Lechner B.E."/>
            <person name="Liimatainen K."/>
            <person name="Lipzen A."/>
            <person name="Lukacs Z."/>
            <person name="Mihaltcheva S."/>
            <person name="Morgado L.N."/>
            <person name="Niskanen T."/>
            <person name="Noordeloos M.E."/>
            <person name="Ohm R.A."/>
            <person name="Ortiz-Santana B."/>
            <person name="Ovrebo C."/>
            <person name="Racz N."/>
            <person name="Riley R."/>
            <person name="Savchenko A."/>
            <person name="Shiryaev A."/>
            <person name="Soop K."/>
            <person name="Spirin V."/>
            <person name="Szebenyi C."/>
            <person name="Tomsovsky M."/>
            <person name="Tulloss R.E."/>
            <person name="Uehling J."/>
            <person name="Grigoriev I.V."/>
            <person name="Vagvolgyi C."/>
            <person name="Papp T."/>
            <person name="Martin F.M."/>
            <person name="Miettinen O."/>
            <person name="Hibbett D.S."/>
            <person name="Nagy L.G."/>
        </authorList>
    </citation>
    <scope>NUCLEOTIDE SEQUENCE [LARGE SCALE GENOMIC DNA]</scope>
    <source>
        <strain evidence="9 10">CBS 309.79</strain>
    </source>
</reference>
<feature type="domain" description="Damage-control phosphatase ARMT1-like metal-binding" evidence="8">
    <location>
        <begin position="21"/>
        <end position="459"/>
    </location>
</feature>
<accession>A0A5C3QSW0</accession>
<comment type="cofactor">
    <cofactor evidence="7">
        <name>Mn(2+)</name>
        <dbReference type="ChEBI" id="CHEBI:29035"/>
    </cofactor>
    <cofactor evidence="7">
        <name>Ni(2+)</name>
        <dbReference type="ChEBI" id="CHEBI:49786"/>
    </cofactor>
</comment>
<organism evidence="9 10">
    <name type="scientific">Pterulicium gracile</name>
    <dbReference type="NCBI Taxonomy" id="1884261"/>
    <lineage>
        <taxon>Eukaryota</taxon>
        <taxon>Fungi</taxon>
        <taxon>Dikarya</taxon>
        <taxon>Basidiomycota</taxon>
        <taxon>Agaricomycotina</taxon>
        <taxon>Agaricomycetes</taxon>
        <taxon>Agaricomycetidae</taxon>
        <taxon>Agaricales</taxon>
        <taxon>Pleurotineae</taxon>
        <taxon>Pterulaceae</taxon>
        <taxon>Pterulicium</taxon>
    </lineage>
</organism>
<dbReference type="SUPFAM" id="SSF111321">
    <property type="entry name" value="AF1104-like"/>
    <property type="match status" value="1"/>
</dbReference>
<evidence type="ECO:0000313" key="10">
    <source>
        <dbReference type="Proteomes" id="UP000305067"/>
    </source>
</evidence>
<dbReference type="PANTHER" id="PTHR12260">
    <property type="entry name" value="DAMAGE-CONTROL PHOSPHATASE ARMT1"/>
    <property type="match status" value="1"/>
</dbReference>
<name>A0A5C3QSW0_9AGAR</name>
<dbReference type="Gene3D" id="3.40.50.10880">
    <property type="entry name" value="Uncharacterised protein PF01937, DUF89, domain 3"/>
    <property type="match status" value="1"/>
</dbReference>
<dbReference type="Pfam" id="PF01937">
    <property type="entry name" value="ARMT1-like_dom"/>
    <property type="match status" value="1"/>
</dbReference>
<comment type="catalytic activity">
    <reaction evidence="6 7">
        <text>beta-D-fructose 6-phosphate = dihydroxyacetone + D-glyceraldehyde 3-phosphate</text>
        <dbReference type="Rhea" id="RHEA:28002"/>
        <dbReference type="ChEBI" id="CHEBI:16016"/>
        <dbReference type="ChEBI" id="CHEBI:57634"/>
        <dbReference type="ChEBI" id="CHEBI:59776"/>
    </reaction>
</comment>
<dbReference type="GO" id="GO:0005634">
    <property type="term" value="C:nucleus"/>
    <property type="evidence" value="ECO:0007669"/>
    <property type="project" value="TreeGrafter"/>
</dbReference>
<evidence type="ECO:0000313" key="9">
    <source>
        <dbReference type="EMBL" id="TFL03920.1"/>
    </source>
</evidence>
<dbReference type="Gene3D" id="1.20.930.60">
    <property type="match status" value="1"/>
</dbReference>
<evidence type="ECO:0000256" key="5">
    <source>
        <dbReference type="ARBA" id="ARBA00023211"/>
    </source>
</evidence>
<dbReference type="InterPro" id="IPR039763">
    <property type="entry name" value="ARMT1"/>
</dbReference>
<dbReference type="InterPro" id="IPR002791">
    <property type="entry name" value="ARMT1-like_metal-bd"/>
</dbReference>
<dbReference type="EMBL" id="ML178819">
    <property type="protein sequence ID" value="TFL03920.1"/>
    <property type="molecule type" value="Genomic_DNA"/>
</dbReference>
<evidence type="ECO:0000256" key="6">
    <source>
        <dbReference type="ARBA" id="ARBA00048809"/>
    </source>
</evidence>
<comment type="catalytic activity">
    <reaction evidence="1 7">
        <text>beta-D-fructose 1-phosphate + H2O = D-fructose + phosphate</text>
        <dbReference type="Rhea" id="RHEA:35603"/>
        <dbReference type="ChEBI" id="CHEBI:15377"/>
        <dbReference type="ChEBI" id="CHEBI:37721"/>
        <dbReference type="ChEBI" id="CHEBI:43474"/>
        <dbReference type="ChEBI" id="CHEBI:138881"/>
    </reaction>
</comment>
<dbReference type="OrthoDB" id="541375at2759"/>
<gene>
    <name evidence="9" type="ORF">BDV98DRAFT_602421</name>
</gene>
<dbReference type="STRING" id="1884261.A0A5C3QSW0"/>
<keyword evidence="10" id="KW-1185">Reference proteome</keyword>
<sequence length="481" mass="54732">MFEAPYPPYDPTDKQSFSYETVVKRWPIIVTSIIDQLYQMNHGLSLLEPQSDVFDVKHMNPERKSAIIREAKTIMEKVSRVRYEMGRDYPMPEIEDDGEPLVREYNLELKRLAGEGKGTWFTCPWLFAECYLYRLLRSFFKLTDHWAAFDQFAAQKDDTFMKSSVAVAQIATTMHGMESTKDILESDPSKLEVLFREMLQVCLWGNATDLSLLTHMTIADIENLQSVGKEAQTARQEYILKDDQQAVWDHVRTLKNARIDIVLDNAGFELFTDLIFADFLVTYTPYVSKVVFHPKAIPWFVSDVLPTDFLKTIRELIRSPSFSSPSSTSPTSKHSAGHLKLLANRWDRYLSDGTFALSVPLETPIGAPDAAPIHFWTSPWPYWDLRERDEELFGCLEGSGLVVFKGDLNYRKLTGDIRWPVSTPFATAVGPLAGAFPILSLRTNKADVAVGVDEAVVEKLEENWRISGKYALISFIPKADA</sequence>
<evidence type="ECO:0000256" key="4">
    <source>
        <dbReference type="ARBA" id="ARBA00022801"/>
    </source>
</evidence>
<keyword evidence="5 7" id="KW-0464">Manganese</keyword>
<dbReference type="Proteomes" id="UP000305067">
    <property type="component" value="Unassembled WGS sequence"/>
</dbReference>
<keyword evidence="3 7" id="KW-0479">Metal-binding</keyword>